<protein>
    <submittedName>
        <fullName evidence="1">Uncharacterized protein</fullName>
    </submittedName>
</protein>
<proteinExistence type="predicted"/>
<keyword evidence="2" id="KW-1185">Reference proteome</keyword>
<accession>A0A9P6WW45</accession>
<evidence type="ECO:0000313" key="2">
    <source>
        <dbReference type="Proteomes" id="UP000716291"/>
    </source>
</evidence>
<comment type="caution">
    <text evidence="1">The sequence shown here is derived from an EMBL/GenBank/DDBJ whole genome shotgun (WGS) entry which is preliminary data.</text>
</comment>
<gene>
    <name evidence="1" type="ORF">G6F64_012996</name>
</gene>
<organism evidence="1 2">
    <name type="scientific">Rhizopus oryzae</name>
    <name type="common">Mucormycosis agent</name>
    <name type="synonym">Rhizopus arrhizus var. delemar</name>
    <dbReference type="NCBI Taxonomy" id="64495"/>
    <lineage>
        <taxon>Eukaryota</taxon>
        <taxon>Fungi</taxon>
        <taxon>Fungi incertae sedis</taxon>
        <taxon>Mucoromycota</taxon>
        <taxon>Mucoromycotina</taxon>
        <taxon>Mucoromycetes</taxon>
        <taxon>Mucorales</taxon>
        <taxon>Mucorineae</taxon>
        <taxon>Rhizopodaceae</taxon>
        <taxon>Rhizopus</taxon>
    </lineage>
</organism>
<dbReference type="Proteomes" id="UP000716291">
    <property type="component" value="Unassembled WGS sequence"/>
</dbReference>
<name>A0A9P6WW45_RHIOR</name>
<evidence type="ECO:0000313" key="1">
    <source>
        <dbReference type="EMBL" id="KAG1298042.1"/>
    </source>
</evidence>
<dbReference type="AlphaFoldDB" id="A0A9P6WW45"/>
<reference evidence="1" key="1">
    <citation type="journal article" date="2020" name="Microb. Genom.">
        <title>Genetic diversity of clinical and environmental Mucorales isolates obtained from an investigation of mucormycosis cases among solid organ transplant recipients.</title>
        <authorList>
            <person name="Nguyen M.H."/>
            <person name="Kaul D."/>
            <person name="Muto C."/>
            <person name="Cheng S.J."/>
            <person name="Richter R.A."/>
            <person name="Bruno V.M."/>
            <person name="Liu G."/>
            <person name="Beyhan S."/>
            <person name="Sundermann A.J."/>
            <person name="Mounaud S."/>
            <person name="Pasculle A.W."/>
            <person name="Nierman W.C."/>
            <person name="Driscoll E."/>
            <person name="Cumbie R."/>
            <person name="Clancy C.J."/>
            <person name="Dupont C.L."/>
        </authorList>
    </citation>
    <scope>NUCLEOTIDE SEQUENCE</scope>
    <source>
        <strain evidence="1">GL11</strain>
    </source>
</reference>
<sequence>MWNTLKKRLFKQYDFPPISMDEHIPSVDLLAQLHIIACSVIRNGPSARVNVSCFKNVKDQLKDNVTKNTLAQIVQLEEDGFIAIINNSELNSLLQPLADSMSTSIKDANLNAAKLLEKSLKA</sequence>
<dbReference type="EMBL" id="JAANQT010004608">
    <property type="protein sequence ID" value="KAG1298042.1"/>
    <property type="molecule type" value="Genomic_DNA"/>
</dbReference>